<sequence length="346" mass="39929">MDSQYGFRSNRSTAMALMDLAEEIASAIDSKKYAIGVFIDLKKTFDTIDHDIVLRQMEQYGIRGIVLDWLRNYIKNRQQFVQLKDFKSPELNITYGVPQGSVLGPKLFIMYINDIGKVSDILSPVVFADDTNIFCTGDDLQQMMDIVSQELSKLKSWFNRNKLSLNSEKTKFMLFGNQKNNIKVKLMIDNVLVERVYDNKFLGVILDHKLCWKNHTTYISSKLARNVGIMGRVKHMLNERALLLLYCSLVLPYLMYCVAVWGNTYKSTLQKICTLQKKKAIRIVHKVSYNDHTNQLFLKSDMLKFMDLVKLQTVQIAYKAEHNLLPGNLNKWFMEREGGYELGGGV</sequence>
<dbReference type="Proteomes" id="UP000472267">
    <property type="component" value="Chromosome 20"/>
</dbReference>
<feature type="transmembrane region" description="Helical" evidence="1">
    <location>
        <begin position="241"/>
        <end position="262"/>
    </location>
</feature>
<dbReference type="Pfam" id="PF00078">
    <property type="entry name" value="RVT_1"/>
    <property type="match status" value="1"/>
</dbReference>
<dbReference type="PANTHER" id="PTHR33332">
    <property type="entry name" value="REVERSE TRANSCRIPTASE DOMAIN-CONTAINING PROTEIN"/>
    <property type="match status" value="1"/>
</dbReference>
<evidence type="ECO:0000256" key="1">
    <source>
        <dbReference type="SAM" id="Phobius"/>
    </source>
</evidence>
<evidence type="ECO:0000313" key="4">
    <source>
        <dbReference type="Proteomes" id="UP000472267"/>
    </source>
</evidence>
<reference evidence="3" key="2">
    <citation type="submission" date="2025-08" db="UniProtKB">
        <authorList>
            <consortium name="Ensembl"/>
        </authorList>
    </citation>
    <scope>IDENTIFICATION</scope>
</reference>
<dbReference type="OMA" id="CINRTIA"/>
<feature type="domain" description="Reverse transcriptase" evidence="2">
    <location>
        <begin position="1"/>
        <end position="206"/>
    </location>
</feature>
<dbReference type="CDD" id="cd01650">
    <property type="entry name" value="RT_nLTR_like"/>
    <property type="match status" value="1"/>
</dbReference>
<dbReference type="InParanoid" id="A0A672FS48"/>
<organism evidence="3 4">
    <name type="scientific">Salarias fasciatus</name>
    <name type="common">Jewelled blenny</name>
    <name type="synonym">Blennius fasciatus</name>
    <dbReference type="NCBI Taxonomy" id="181472"/>
    <lineage>
        <taxon>Eukaryota</taxon>
        <taxon>Metazoa</taxon>
        <taxon>Chordata</taxon>
        <taxon>Craniata</taxon>
        <taxon>Vertebrata</taxon>
        <taxon>Euteleostomi</taxon>
        <taxon>Actinopterygii</taxon>
        <taxon>Neopterygii</taxon>
        <taxon>Teleostei</taxon>
        <taxon>Neoteleostei</taxon>
        <taxon>Acanthomorphata</taxon>
        <taxon>Ovalentaria</taxon>
        <taxon>Blenniimorphae</taxon>
        <taxon>Blenniiformes</taxon>
        <taxon>Blennioidei</taxon>
        <taxon>Blenniidae</taxon>
        <taxon>Salariinae</taxon>
        <taxon>Salarias</taxon>
    </lineage>
</organism>
<proteinExistence type="predicted"/>
<dbReference type="InterPro" id="IPR043502">
    <property type="entry name" value="DNA/RNA_pol_sf"/>
</dbReference>
<reference evidence="3" key="3">
    <citation type="submission" date="2025-09" db="UniProtKB">
        <authorList>
            <consortium name="Ensembl"/>
        </authorList>
    </citation>
    <scope>IDENTIFICATION</scope>
</reference>
<name>A0A672FS48_SALFA</name>
<keyword evidence="1" id="KW-0812">Transmembrane</keyword>
<dbReference type="AlphaFoldDB" id="A0A672FS48"/>
<dbReference type="Ensembl" id="ENSSFAT00005007950.1">
    <property type="protein sequence ID" value="ENSSFAP00005007560.1"/>
    <property type="gene ID" value="ENSSFAG00005004480.1"/>
</dbReference>
<keyword evidence="4" id="KW-1185">Reference proteome</keyword>
<dbReference type="PROSITE" id="PS50878">
    <property type="entry name" value="RT_POL"/>
    <property type="match status" value="1"/>
</dbReference>
<accession>A0A672FS48</accession>
<keyword evidence="1" id="KW-0472">Membrane</keyword>
<reference evidence="3" key="1">
    <citation type="submission" date="2019-06" db="EMBL/GenBank/DDBJ databases">
        <authorList>
            <consortium name="Wellcome Sanger Institute Data Sharing"/>
        </authorList>
    </citation>
    <scope>NUCLEOTIDE SEQUENCE [LARGE SCALE GENOMIC DNA]</scope>
</reference>
<evidence type="ECO:0000313" key="3">
    <source>
        <dbReference type="Ensembl" id="ENSSFAP00005007560.1"/>
    </source>
</evidence>
<keyword evidence="1" id="KW-1133">Transmembrane helix</keyword>
<protein>
    <recommendedName>
        <fullName evidence="2">Reverse transcriptase domain-containing protein</fullName>
    </recommendedName>
</protein>
<evidence type="ECO:0000259" key="2">
    <source>
        <dbReference type="PROSITE" id="PS50878"/>
    </source>
</evidence>
<dbReference type="InterPro" id="IPR000477">
    <property type="entry name" value="RT_dom"/>
</dbReference>
<dbReference type="SUPFAM" id="SSF56672">
    <property type="entry name" value="DNA/RNA polymerases"/>
    <property type="match status" value="1"/>
</dbReference>